<dbReference type="PROSITE" id="PS51257">
    <property type="entry name" value="PROKAR_LIPOPROTEIN"/>
    <property type="match status" value="1"/>
</dbReference>
<dbReference type="RefSeq" id="WP_374217834.1">
    <property type="nucleotide sequence ID" value="NZ_JAXOVW010000022.1"/>
</dbReference>
<comment type="caution">
    <text evidence="3">The sequence shown here is derived from an EMBL/GenBank/DDBJ whole genome shotgun (WGS) entry which is preliminary data.</text>
</comment>
<evidence type="ECO:0000313" key="4">
    <source>
        <dbReference type="Proteomes" id="UP001291930"/>
    </source>
</evidence>
<evidence type="ECO:0000256" key="1">
    <source>
        <dbReference type="SAM" id="SignalP"/>
    </source>
</evidence>
<evidence type="ECO:0000313" key="3">
    <source>
        <dbReference type="EMBL" id="MDZ5607834.1"/>
    </source>
</evidence>
<protein>
    <submittedName>
        <fullName evidence="3">DUF4097 family beta strand repeat-containing protein</fullName>
    </submittedName>
</protein>
<keyword evidence="1" id="KW-0732">Signal</keyword>
<name>A0ABU5JWM3_9BACI</name>
<feature type="signal peptide" evidence="1">
    <location>
        <begin position="1"/>
        <end position="20"/>
    </location>
</feature>
<proteinExistence type="predicted"/>
<dbReference type="Proteomes" id="UP001291930">
    <property type="component" value="Unassembled WGS sequence"/>
</dbReference>
<accession>A0ABU5JWM3</accession>
<gene>
    <name evidence="3" type="ORF">U2I54_12185</name>
</gene>
<sequence>MKGKIYVCSFITLMILSLVACDTKKNESSVSKQFTAKNINEIYIKTVGENIKLHSTVEKDIRVDIGEIKDVKMKETGEKLEVITENSSSIVNFKTATVHIYLPEKTYKKIDVKTESGKVIGENIASEHLNLYSDSSDMTIKEYKGNNIKGVSKSGGVTLQGVEGSFDIQNNTGEVNVSAASNLKNESKIKTESSHININFKKEPTNLEVDLSTRAGQIKNEFSLSSGEKGNDHKVRGHIGSGKENDAKLIVQSMTGTIELKRNN</sequence>
<feature type="chain" id="PRO_5045844219" evidence="1">
    <location>
        <begin position="21"/>
        <end position="264"/>
    </location>
</feature>
<keyword evidence="4" id="KW-1185">Reference proteome</keyword>
<evidence type="ECO:0000259" key="2">
    <source>
        <dbReference type="Pfam" id="PF13349"/>
    </source>
</evidence>
<reference evidence="4" key="1">
    <citation type="submission" date="2023-11" db="EMBL/GenBank/DDBJ databases">
        <title>Genome Sequence of Bacillus pseudomycoides stain BUPM19.</title>
        <authorList>
            <person name="Farhat A."/>
        </authorList>
    </citation>
    <scope>NUCLEOTIDE SEQUENCE [LARGE SCALE GENOMIC DNA]</scope>
    <source>
        <strain evidence="4">BUPM19</strain>
    </source>
</reference>
<feature type="domain" description="DUF4097" evidence="2">
    <location>
        <begin position="39"/>
        <end position="163"/>
    </location>
</feature>
<dbReference type="Pfam" id="PF13349">
    <property type="entry name" value="DUF4097"/>
    <property type="match status" value="1"/>
</dbReference>
<dbReference type="InterPro" id="IPR025164">
    <property type="entry name" value="Toastrack_DUF4097"/>
</dbReference>
<organism evidence="3 4">
    <name type="scientific">Bacillus bingmayongensis</name>
    <dbReference type="NCBI Taxonomy" id="1150157"/>
    <lineage>
        <taxon>Bacteria</taxon>
        <taxon>Bacillati</taxon>
        <taxon>Bacillota</taxon>
        <taxon>Bacilli</taxon>
        <taxon>Bacillales</taxon>
        <taxon>Bacillaceae</taxon>
        <taxon>Bacillus</taxon>
    </lineage>
</organism>
<dbReference type="EMBL" id="JAXOVW010000022">
    <property type="protein sequence ID" value="MDZ5607834.1"/>
    <property type="molecule type" value="Genomic_DNA"/>
</dbReference>